<name>A0A6P2CYQ9_9BACT</name>
<dbReference type="AlphaFoldDB" id="A0A6P2CYQ9"/>
<gene>
    <name evidence="3" type="ORF">SOIL9_47900</name>
</gene>
<dbReference type="Proteomes" id="UP000464178">
    <property type="component" value="Chromosome"/>
</dbReference>
<proteinExistence type="inferred from homology"/>
<dbReference type="InterPro" id="IPR020287">
    <property type="entry name" value="Tail_sheath_C"/>
</dbReference>
<dbReference type="KEGG" id="gms:SOIL9_47900"/>
<dbReference type="Pfam" id="PF17482">
    <property type="entry name" value="Phage_sheath_1C"/>
    <property type="match status" value="1"/>
</dbReference>
<evidence type="ECO:0000313" key="4">
    <source>
        <dbReference type="Proteomes" id="UP000464178"/>
    </source>
</evidence>
<dbReference type="PANTHER" id="PTHR35861:SF2">
    <property type="entry name" value="FELS-2 PROPHAGE PROTEIN"/>
    <property type="match status" value="1"/>
</dbReference>
<feature type="domain" description="Tail sheath protein C-terminal" evidence="2">
    <location>
        <begin position="477"/>
        <end position="573"/>
    </location>
</feature>
<evidence type="ECO:0000259" key="2">
    <source>
        <dbReference type="Pfam" id="PF17482"/>
    </source>
</evidence>
<keyword evidence="4" id="KW-1185">Reference proteome</keyword>
<organism evidence="3 4">
    <name type="scientific">Gemmata massiliana</name>
    <dbReference type="NCBI Taxonomy" id="1210884"/>
    <lineage>
        <taxon>Bacteria</taxon>
        <taxon>Pseudomonadati</taxon>
        <taxon>Planctomycetota</taxon>
        <taxon>Planctomycetia</taxon>
        <taxon>Gemmatales</taxon>
        <taxon>Gemmataceae</taxon>
        <taxon>Gemmata</taxon>
    </lineage>
</organism>
<sequence length="575" mass="59986">MAVEILPGVYVNVRAEGLISPPQVTVNNIGIVGTASKGALNTVVLLGSYAEAVNIFGPYNAFERDTSTKSPKPDALTLVRSLQLAYDNGASTVYAVRISQQLAGNPVANPGKYVLGTAAELAALSPGEWGNGIAVNVADAKVDAFIDLDSITAAAGVTAQLGRTTIDKNNKGNRIRVVQSATKEVKSFGPVYSPALVASGKVLIDPATGALTFDASEPLQNGDKILASYGVPAANSVLVTLRLGNHSESYTAADGNHLVALVNGSSQLATAVAGTAPDTLPPKSNPISQYDAFGSGANQRGTNGAAADASDYANGLALLLDQPVHLTLTAGQDSDSIGSVMRGHLQQASTSLQKGERIGILGSNMEADLNEIRAKAANAADDEGRIIFVGPGVGAIDTAVTTGDQSVLLPGSYAAAAVAGMLAAREAEVSLTNKVLTAQRVEKAFTAVDLQSLVQGRVLALEQRSGVRVVKAITTSTNTAWAQITTRRIVDYAIYGVRGAASPYIGLLNNTRVRGNLKSTLDSFLQRMVEDEMLVDYRLDVTATRQEEIQGVVQVVMTLLPTFSIDYIRVTMFLS</sequence>
<comment type="similarity">
    <text evidence="1">Belongs to the myoviridae tail sheath protein family.</text>
</comment>
<protein>
    <recommendedName>
        <fullName evidence="2">Tail sheath protein C-terminal domain-containing protein</fullName>
    </recommendedName>
</protein>
<reference evidence="3 4" key="1">
    <citation type="submission" date="2019-05" db="EMBL/GenBank/DDBJ databases">
        <authorList>
            <consortium name="Science for Life Laboratories"/>
        </authorList>
    </citation>
    <scope>NUCLEOTIDE SEQUENCE [LARGE SCALE GENOMIC DNA]</scope>
    <source>
        <strain evidence="3">Soil9</strain>
    </source>
</reference>
<dbReference type="InterPro" id="IPR052042">
    <property type="entry name" value="Tail_sheath_structural"/>
</dbReference>
<evidence type="ECO:0000256" key="1">
    <source>
        <dbReference type="ARBA" id="ARBA00008005"/>
    </source>
</evidence>
<dbReference type="RefSeq" id="WP_162667720.1">
    <property type="nucleotide sequence ID" value="NZ_LR593886.1"/>
</dbReference>
<dbReference type="PANTHER" id="PTHR35861">
    <property type="match status" value="1"/>
</dbReference>
<dbReference type="EMBL" id="LR593886">
    <property type="protein sequence ID" value="VTR92924.1"/>
    <property type="molecule type" value="Genomic_DNA"/>
</dbReference>
<accession>A0A6P2CYQ9</accession>
<evidence type="ECO:0000313" key="3">
    <source>
        <dbReference type="EMBL" id="VTR92924.1"/>
    </source>
</evidence>